<dbReference type="InterPro" id="IPR003173">
    <property type="entry name" value="PC4_C"/>
</dbReference>
<evidence type="ECO:0000256" key="4">
    <source>
        <dbReference type="ARBA" id="ARBA00023125"/>
    </source>
</evidence>
<comment type="subcellular location">
    <subcellularLocation>
        <location evidence="1">Nucleus</location>
    </subcellularLocation>
</comment>
<keyword evidence="4" id="KW-0238">DNA-binding</keyword>
<feature type="compositionally biased region" description="Basic and acidic residues" evidence="7">
    <location>
        <begin position="9"/>
        <end position="19"/>
    </location>
</feature>
<dbReference type="Gene3D" id="2.30.31.10">
    <property type="entry name" value="Transcriptional Coactivator Pc4, Chain A"/>
    <property type="match status" value="1"/>
</dbReference>
<comment type="caution">
    <text evidence="9">The sequence shown here is derived from an EMBL/GenBank/DDBJ whole genome shotgun (WGS) entry which is preliminary data.</text>
</comment>
<evidence type="ECO:0000256" key="3">
    <source>
        <dbReference type="ARBA" id="ARBA00023015"/>
    </source>
</evidence>
<protein>
    <recommendedName>
        <fullName evidence="8">Transcriptional coactivator p15 (PC4) C-terminal domain-containing protein</fullName>
    </recommendedName>
</protein>
<dbReference type="EMBL" id="NKHZ01000018">
    <property type="protein sequence ID" value="PNS20680.1"/>
    <property type="molecule type" value="Genomic_DNA"/>
</dbReference>
<dbReference type="GO" id="GO:0003713">
    <property type="term" value="F:transcription coactivator activity"/>
    <property type="evidence" value="ECO:0007669"/>
    <property type="project" value="InterPro"/>
</dbReference>
<dbReference type="STRING" id="2082308.A0A2K1R0C9"/>
<dbReference type="OrthoDB" id="2505440at2759"/>
<feature type="region of interest" description="Disordered" evidence="7">
    <location>
        <begin position="1"/>
        <end position="43"/>
    </location>
</feature>
<keyword evidence="3" id="KW-0805">Transcription regulation</keyword>
<dbReference type="InParanoid" id="A0A2K1R0C9"/>
<evidence type="ECO:0000256" key="2">
    <source>
        <dbReference type="ARBA" id="ARBA00009001"/>
    </source>
</evidence>
<keyword evidence="6" id="KW-0539">Nucleus</keyword>
<evidence type="ECO:0000259" key="8">
    <source>
        <dbReference type="Pfam" id="PF02229"/>
    </source>
</evidence>
<gene>
    <name evidence="9" type="ORF">CAC42_2925</name>
</gene>
<evidence type="ECO:0000313" key="9">
    <source>
        <dbReference type="EMBL" id="PNS20680.1"/>
    </source>
</evidence>
<feature type="region of interest" description="Disordered" evidence="7">
    <location>
        <begin position="106"/>
        <end position="175"/>
    </location>
</feature>
<organism evidence="9 10">
    <name type="scientific">Sphaceloma murrayae</name>
    <dbReference type="NCBI Taxonomy" id="2082308"/>
    <lineage>
        <taxon>Eukaryota</taxon>
        <taxon>Fungi</taxon>
        <taxon>Dikarya</taxon>
        <taxon>Ascomycota</taxon>
        <taxon>Pezizomycotina</taxon>
        <taxon>Dothideomycetes</taxon>
        <taxon>Dothideomycetidae</taxon>
        <taxon>Myriangiales</taxon>
        <taxon>Elsinoaceae</taxon>
        <taxon>Sphaceloma</taxon>
    </lineage>
</organism>
<evidence type="ECO:0000256" key="1">
    <source>
        <dbReference type="ARBA" id="ARBA00004123"/>
    </source>
</evidence>
<evidence type="ECO:0000313" key="10">
    <source>
        <dbReference type="Proteomes" id="UP000243797"/>
    </source>
</evidence>
<reference evidence="9 10" key="1">
    <citation type="submission" date="2017-06" db="EMBL/GenBank/DDBJ databases">
        <title>Draft genome sequence of a variant of Elsinoe murrayae.</title>
        <authorList>
            <person name="Cheng Q."/>
        </authorList>
    </citation>
    <scope>NUCLEOTIDE SEQUENCE [LARGE SCALE GENOMIC DNA]</scope>
    <source>
        <strain evidence="9 10">CQ-2017a</strain>
    </source>
</reference>
<name>A0A2K1R0C9_9PEZI</name>
<sequence length="175" mass="19394">MSKIKSSKRVIDSDDDVRPAKKGRTSGTNVSVSGSAQRDKDGDLYWELSSSRRVSVTSFKGKQMINIREYYEKDGQHLPGKKGISLPIEQYTALLHALPQIESALKDQGLEVPRPNYGPGGGNDSGEDIDDLPKADEEDEVEDVKSTEANGRSPSRQDRFKLDKKNHEATSEEDD</sequence>
<dbReference type="AlphaFoldDB" id="A0A2K1R0C9"/>
<accession>A0A2K1R0C9</accession>
<feature type="compositionally biased region" description="Polar residues" evidence="7">
    <location>
        <begin position="25"/>
        <end position="36"/>
    </location>
</feature>
<dbReference type="SUPFAM" id="SSF54447">
    <property type="entry name" value="ssDNA-binding transcriptional regulator domain"/>
    <property type="match status" value="1"/>
</dbReference>
<feature type="compositionally biased region" description="Acidic residues" evidence="7">
    <location>
        <begin position="125"/>
        <end position="142"/>
    </location>
</feature>
<dbReference type="Pfam" id="PF02229">
    <property type="entry name" value="PC4"/>
    <property type="match status" value="1"/>
</dbReference>
<evidence type="ECO:0000256" key="6">
    <source>
        <dbReference type="ARBA" id="ARBA00023242"/>
    </source>
</evidence>
<proteinExistence type="inferred from homology"/>
<evidence type="ECO:0000256" key="7">
    <source>
        <dbReference type="SAM" id="MobiDB-lite"/>
    </source>
</evidence>
<feature type="domain" description="Transcriptional coactivator p15 (PC4) C-terminal" evidence="8">
    <location>
        <begin position="46"/>
        <end position="96"/>
    </location>
</feature>
<dbReference type="InterPro" id="IPR045125">
    <property type="entry name" value="Sub1/Tcp4-like"/>
</dbReference>
<dbReference type="GO" id="GO:0060261">
    <property type="term" value="P:positive regulation of transcription initiation by RNA polymerase II"/>
    <property type="evidence" value="ECO:0007669"/>
    <property type="project" value="InterPro"/>
</dbReference>
<keyword evidence="5" id="KW-0804">Transcription</keyword>
<dbReference type="Proteomes" id="UP000243797">
    <property type="component" value="Unassembled WGS sequence"/>
</dbReference>
<dbReference type="InterPro" id="IPR009044">
    <property type="entry name" value="ssDNA-bd_transcriptional_reg"/>
</dbReference>
<dbReference type="GO" id="GO:0003677">
    <property type="term" value="F:DNA binding"/>
    <property type="evidence" value="ECO:0007669"/>
    <property type="project" value="UniProtKB-KW"/>
</dbReference>
<dbReference type="GO" id="GO:0005634">
    <property type="term" value="C:nucleus"/>
    <property type="evidence" value="ECO:0007669"/>
    <property type="project" value="UniProtKB-SubCell"/>
</dbReference>
<feature type="compositionally biased region" description="Basic and acidic residues" evidence="7">
    <location>
        <begin position="155"/>
        <end position="175"/>
    </location>
</feature>
<comment type="similarity">
    <text evidence="2">Belongs to the transcriptional coactivator PC4 family.</text>
</comment>
<dbReference type="PANTHER" id="PTHR13215">
    <property type="entry name" value="RNA POLYMERASE II TRANSCRIPTIONAL COACTIVATOR"/>
    <property type="match status" value="1"/>
</dbReference>
<evidence type="ECO:0000256" key="5">
    <source>
        <dbReference type="ARBA" id="ARBA00023163"/>
    </source>
</evidence>
<keyword evidence="10" id="KW-1185">Reference proteome</keyword>